<feature type="transmembrane region" description="Helical" evidence="1">
    <location>
        <begin position="95"/>
        <end position="116"/>
    </location>
</feature>
<name>A0A517VE36_9PLAN</name>
<keyword evidence="1" id="KW-1133">Transmembrane helix</keyword>
<proteinExistence type="predicted"/>
<sequence length="177" mass="19430">MKLFSLLMLGYVCLITQISVVPELSPDGYRPNLIVLVTGLALFWLRDARVILGALLAGLVCEAFDSAIPGTGVLLLTILIWLAYRVQIHFQLRSLFSRFVMLALLSFLFDGLFQILNHLEAGAELISELSSILQQSAGNSLATAVVGLLLLILIKPLPFDLSTVRSGSDSYSPQYYQ</sequence>
<feature type="transmembrane region" description="Helical" evidence="1">
    <location>
        <begin position="50"/>
        <end position="83"/>
    </location>
</feature>
<feature type="transmembrane region" description="Helical" evidence="1">
    <location>
        <begin position="136"/>
        <end position="154"/>
    </location>
</feature>
<evidence type="ECO:0000313" key="2">
    <source>
        <dbReference type="EMBL" id="QDT91271.1"/>
    </source>
</evidence>
<evidence type="ECO:0000256" key="1">
    <source>
        <dbReference type="SAM" id="Phobius"/>
    </source>
</evidence>
<reference evidence="2 3" key="1">
    <citation type="submission" date="2019-02" db="EMBL/GenBank/DDBJ databases">
        <title>Deep-cultivation of Planctomycetes and their phenomic and genomic characterization uncovers novel biology.</title>
        <authorList>
            <person name="Wiegand S."/>
            <person name="Jogler M."/>
            <person name="Boedeker C."/>
            <person name="Pinto D."/>
            <person name="Vollmers J."/>
            <person name="Rivas-Marin E."/>
            <person name="Kohn T."/>
            <person name="Peeters S.H."/>
            <person name="Heuer A."/>
            <person name="Rast P."/>
            <person name="Oberbeckmann S."/>
            <person name="Bunk B."/>
            <person name="Jeske O."/>
            <person name="Meyerdierks A."/>
            <person name="Storesund J.E."/>
            <person name="Kallscheuer N."/>
            <person name="Luecker S."/>
            <person name="Lage O.M."/>
            <person name="Pohl T."/>
            <person name="Merkel B.J."/>
            <person name="Hornburger P."/>
            <person name="Mueller R.-W."/>
            <person name="Bruemmer F."/>
            <person name="Labrenz M."/>
            <person name="Spormann A.M."/>
            <person name="Op den Camp H."/>
            <person name="Overmann J."/>
            <person name="Amann R."/>
            <person name="Jetten M.S.M."/>
            <person name="Mascher T."/>
            <person name="Medema M.H."/>
            <person name="Devos D.P."/>
            <person name="Kaster A.-K."/>
            <person name="Ovreas L."/>
            <person name="Rohde M."/>
            <person name="Galperin M.Y."/>
            <person name="Jogler C."/>
        </authorList>
    </citation>
    <scope>NUCLEOTIDE SEQUENCE [LARGE SCALE GENOMIC DNA]</scope>
    <source>
        <strain evidence="2 3">Pan161</strain>
    </source>
</reference>
<dbReference type="Proteomes" id="UP000316855">
    <property type="component" value="Chromosome"/>
</dbReference>
<protein>
    <recommendedName>
        <fullName evidence="4">Rod shape-determining protein MreD</fullName>
    </recommendedName>
</protein>
<dbReference type="EMBL" id="CP036343">
    <property type="protein sequence ID" value="QDT91271.1"/>
    <property type="molecule type" value="Genomic_DNA"/>
</dbReference>
<accession>A0A517VE36</accession>
<gene>
    <name evidence="2" type="ORF">Pan161_29270</name>
</gene>
<evidence type="ECO:0008006" key="4">
    <source>
        <dbReference type="Google" id="ProtNLM"/>
    </source>
</evidence>
<organism evidence="2 3">
    <name type="scientific">Gimesia algae</name>
    <dbReference type="NCBI Taxonomy" id="2527971"/>
    <lineage>
        <taxon>Bacteria</taxon>
        <taxon>Pseudomonadati</taxon>
        <taxon>Planctomycetota</taxon>
        <taxon>Planctomycetia</taxon>
        <taxon>Planctomycetales</taxon>
        <taxon>Planctomycetaceae</taxon>
        <taxon>Gimesia</taxon>
    </lineage>
</organism>
<keyword evidence="3" id="KW-1185">Reference proteome</keyword>
<keyword evidence="1" id="KW-0812">Transmembrane</keyword>
<keyword evidence="1" id="KW-0472">Membrane</keyword>
<evidence type="ECO:0000313" key="3">
    <source>
        <dbReference type="Proteomes" id="UP000316855"/>
    </source>
</evidence>
<dbReference type="KEGG" id="gax:Pan161_29270"/>
<dbReference type="AlphaFoldDB" id="A0A517VE36"/>